<gene>
    <name evidence="2" type="ORF">EYZ11_011617</name>
</gene>
<evidence type="ECO:0000256" key="1">
    <source>
        <dbReference type="SAM" id="MobiDB-lite"/>
    </source>
</evidence>
<accession>A0A4V3UMX6</accession>
<evidence type="ECO:0000313" key="2">
    <source>
        <dbReference type="EMBL" id="THC88934.1"/>
    </source>
</evidence>
<dbReference type="EMBL" id="SOSA01000738">
    <property type="protein sequence ID" value="THC88934.1"/>
    <property type="molecule type" value="Genomic_DNA"/>
</dbReference>
<feature type="compositionally biased region" description="Acidic residues" evidence="1">
    <location>
        <begin position="66"/>
        <end position="77"/>
    </location>
</feature>
<dbReference type="VEuPathDB" id="FungiDB:EYZ11_011617"/>
<sequence length="84" mass="9729">MPNLNVSKRKHVFVDGSEYKFSSTNNPCHHLAKYHAGYYFTQVTGGRASLAVRSQANYFYESFSEEHEDEDDEDDNDIYGYYDG</sequence>
<protein>
    <submittedName>
        <fullName evidence="2">Uncharacterized protein</fullName>
    </submittedName>
</protein>
<evidence type="ECO:0000313" key="3">
    <source>
        <dbReference type="Proteomes" id="UP000308092"/>
    </source>
</evidence>
<name>A0A4V3UMX6_9EURO</name>
<reference evidence="2 3" key="1">
    <citation type="submission" date="2019-03" db="EMBL/GenBank/DDBJ databases">
        <title>The genome sequence of a newly discovered highly antifungal drug resistant Aspergillus species, Aspergillus tanneri NIH 1004.</title>
        <authorList>
            <person name="Mounaud S."/>
            <person name="Singh I."/>
            <person name="Joardar V."/>
            <person name="Pakala S."/>
            <person name="Pakala S."/>
            <person name="Venepally P."/>
            <person name="Hoover J."/>
            <person name="Nierman W."/>
            <person name="Chung J."/>
            <person name="Losada L."/>
        </authorList>
    </citation>
    <scope>NUCLEOTIDE SEQUENCE [LARGE SCALE GENOMIC DNA]</scope>
    <source>
        <strain evidence="2 3">NIH1004</strain>
    </source>
</reference>
<feature type="region of interest" description="Disordered" evidence="1">
    <location>
        <begin position="62"/>
        <end position="84"/>
    </location>
</feature>
<organism evidence="2 3">
    <name type="scientific">Aspergillus tanneri</name>
    <dbReference type="NCBI Taxonomy" id="1220188"/>
    <lineage>
        <taxon>Eukaryota</taxon>
        <taxon>Fungi</taxon>
        <taxon>Dikarya</taxon>
        <taxon>Ascomycota</taxon>
        <taxon>Pezizomycotina</taxon>
        <taxon>Eurotiomycetes</taxon>
        <taxon>Eurotiomycetidae</taxon>
        <taxon>Eurotiales</taxon>
        <taxon>Aspergillaceae</taxon>
        <taxon>Aspergillus</taxon>
        <taxon>Aspergillus subgen. Circumdati</taxon>
    </lineage>
</organism>
<keyword evidence="3" id="KW-1185">Reference proteome</keyword>
<proteinExistence type="predicted"/>
<comment type="caution">
    <text evidence="2">The sequence shown here is derived from an EMBL/GenBank/DDBJ whole genome shotgun (WGS) entry which is preliminary data.</text>
</comment>
<dbReference type="Proteomes" id="UP000308092">
    <property type="component" value="Unassembled WGS sequence"/>
</dbReference>
<dbReference type="AlphaFoldDB" id="A0A4V3UMX6"/>